<comment type="caution">
    <text evidence="1">The sequence shown here is derived from an EMBL/GenBank/DDBJ whole genome shotgun (WGS) entry which is preliminary data.</text>
</comment>
<protein>
    <submittedName>
        <fullName evidence="1">Uncharacterized protein</fullName>
    </submittedName>
</protein>
<gene>
    <name evidence="1" type="ORF">FD755_008909</name>
</gene>
<dbReference type="EMBL" id="VCEB01000003">
    <property type="protein sequence ID" value="KAB0381125.1"/>
    <property type="molecule type" value="Genomic_DNA"/>
</dbReference>
<name>A0A5J5ML77_MUNRE</name>
<dbReference type="Proteomes" id="UP000326062">
    <property type="component" value="Chromosome 3"/>
</dbReference>
<keyword evidence="2" id="KW-1185">Reference proteome</keyword>
<reference evidence="1 2" key="1">
    <citation type="submission" date="2019-06" db="EMBL/GenBank/DDBJ databases">
        <title>Discovery of a novel chromosome fission-fusion reversal in muntjac.</title>
        <authorList>
            <person name="Mudd A.B."/>
            <person name="Bredeson J.V."/>
            <person name="Baum R."/>
            <person name="Hockemeyer D."/>
            <person name="Rokhsar D.S."/>
        </authorList>
    </citation>
    <scope>NUCLEOTIDE SEQUENCE [LARGE SCALE GENOMIC DNA]</scope>
    <source>
        <strain evidence="1">UCam_UCB_Mr</strain>
        <tissue evidence="1">Fibroblast cell line</tissue>
    </source>
</reference>
<evidence type="ECO:0000313" key="2">
    <source>
        <dbReference type="Proteomes" id="UP000326062"/>
    </source>
</evidence>
<evidence type="ECO:0000313" key="1">
    <source>
        <dbReference type="EMBL" id="KAB0381125.1"/>
    </source>
</evidence>
<accession>A0A5J5ML77</accession>
<sequence length="64" mass="6963">MPEQLSVAEFLAVTAEDLSSPAGAAAFAAKMPRGLWKDHPLWGRRWTYVQILALQFASCVSLGT</sequence>
<proteinExistence type="predicted"/>
<dbReference type="AlphaFoldDB" id="A0A5J5ML77"/>
<organism evidence="1 2">
    <name type="scientific">Muntiacus reevesi</name>
    <name type="common">Reeves' muntjac</name>
    <name type="synonym">Cervus reevesi</name>
    <dbReference type="NCBI Taxonomy" id="9886"/>
    <lineage>
        <taxon>Eukaryota</taxon>
        <taxon>Metazoa</taxon>
        <taxon>Chordata</taxon>
        <taxon>Craniata</taxon>
        <taxon>Vertebrata</taxon>
        <taxon>Euteleostomi</taxon>
        <taxon>Mammalia</taxon>
        <taxon>Eutheria</taxon>
        <taxon>Laurasiatheria</taxon>
        <taxon>Artiodactyla</taxon>
        <taxon>Ruminantia</taxon>
        <taxon>Pecora</taxon>
        <taxon>Cervidae</taxon>
        <taxon>Muntiacinae</taxon>
        <taxon>Muntiacus</taxon>
    </lineage>
</organism>